<feature type="coiled-coil region" evidence="12">
    <location>
        <begin position="766"/>
        <end position="807"/>
    </location>
</feature>
<evidence type="ECO:0000256" key="10">
    <source>
        <dbReference type="ARBA" id="ARBA00023136"/>
    </source>
</evidence>
<dbReference type="PROSITE" id="PS50109">
    <property type="entry name" value="HIS_KIN"/>
    <property type="match status" value="1"/>
</dbReference>
<feature type="domain" description="Response regulatory" evidence="15">
    <location>
        <begin position="1048"/>
        <end position="1164"/>
    </location>
</feature>
<comment type="caution">
    <text evidence="16">The sequence shown here is derived from an EMBL/GenBank/DDBJ whole genome shotgun (WGS) entry which is preliminary data.</text>
</comment>
<feature type="transmembrane region" description="Helical" evidence="13">
    <location>
        <begin position="190"/>
        <end position="216"/>
    </location>
</feature>
<dbReference type="CDD" id="cd00082">
    <property type="entry name" value="HisKA"/>
    <property type="match status" value="1"/>
</dbReference>
<feature type="transmembrane region" description="Helical" evidence="13">
    <location>
        <begin position="245"/>
        <end position="263"/>
    </location>
</feature>
<feature type="transmembrane region" description="Helical" evidence="13">
    <location>
        <begin position="68"/>
        <end position="86"/>
    </location>
</feature>
<dbReference type="InterPro" id="IPR005467">
    <property type="entry name" value="His_kinase_dom"/>
</dbReference>
<gene>
    <name evidence="16" type="ORF">A4S15_02420</name>
</gene>
<keyword evidence="6" id="KW-0808">Transferase</keyword>
<dbReference type="AlphaFoldDB" id="A0A1W9HQT3"/>
<dbReference type="InterPro" id="IPR004358">
    <property type="entry name" value="Sig_transdc_His_kin-like_C"/>
</dbReference>
<dbReference type="Pfam" id="PF00512">
    <property type="entry name" value="HisKA"/>
    <property type="match status" value="1"/>
</dbReference>
<feature type="modified residue" description="4-aspartylphosphate" evidence="11">
    <location>
        <position position="1099"/>
    </location>
</feature>
<dbReference type="GO" id="GO:0022857">
    <property type="term" value="F:transmembrane transporter activity"/>
    <property type="evidence" value="ECO:0007669"/>
    <property type="project" value="InterPro"/>
</dbReference>
<evidence type="ECO:0000256" key="11">
    <source>
        <dbReference type="PROSITE-ProRule" id="PRU00169"/>
    </source>
</evidence>
<evidence type="ECO:0000259" key="14">
    <source>
        <dbReference type="PROSITE" id="PS50109"/>
    </source>
</evidence>
<dbReference type="Proteomes" id="UP000192872">
    <property type="component" value="Unassembled WGS sequence"/>
</dbReference>
<feature type="transmembrane region" description="Helical" evidence="13">
    <location>
        <begin position="381"/>
        <end position="401"/>
    </location>
</feature>
<dbReference type="InterPro" id="IPR001789">
    <property type="entry name" value="Sig_transdc_resp-reg_receiver"/>
</dbReference>
<dbReference type="RefSeq" id="WP_376799804.1">
    <property type="nucleotide sequence ID" value="NZ_DBNB01000008.1"/>
</dbReference>
<proteinExistence type="inferred from homology"/>
<evidence type="ECO:0000313" key="17">
    <source>
        <dbReference type="Proteomes" id="UP000192872"/>
    </source>
</evidence>
<feature type="transmembrane region" description="Helical" evidence="13">
    <location>
        <begin position="503"/>
        <end position="521"/>
    </location>
</feature>
<dbReference type="CDD" id="cd00156">
    <property type="entry name" value="REC"/>
    <property type="match status" value="1"/>
</dbReference>
<dbReference type="SMART" id="SM00448">
    <property type="entry name" value="REC"/>
    <property type="match status" value="1"/>
</dbReference>
<comment type="subcellular location">
    <subcellularLocation>
        <location evidence="2">Membrane</location>
        <topology evidence="2">Multi-pass membrane protein</topology>
    </subcellularLocation>
</comment>
<dbReference type="PANTHER" id="PTHR43047:SF9">
    <property type="entry name" value="HISTIDINE KINASE"/>
    <property type="match status" value="1"/>
</dbReference>
<dbReference type="CDD" id="cd10322">
    <property type="entry name" value="SLC5sbd"/>
    <property type="match status" value="1"/>
</dbReference>
<keyword evidence="9 13" id="KW-1133">Transmembrane helix</keyword>
<dbReference type="InterPro" id="IPR001734">
    <property type="entry name" value="Na/solute_symporter"/>
</dbReference>
<organism evidence="16 17">
    <name type="scientific">Candidatus Raskinella chloraquaticus</name>
    <dbReference type="NCBI Taxonomy" id="1951219"/>
    <lineage>
        <taxon>Bacteria</taxon>
        <taxon>Pseudomonadati</taxon>
        <taxon>Pseudomonadota</taxon>
        <taxon>Alphaproteobacteria</taxon>
        <taxon>Hyphomicrobiales</taxon>
        <taxon>Phreatobacteraceae</taxon>
        <taxon>Candidatus Raskinella</taxon>
    </lineage>
</organism>
<dbReference type="InterPro" id="IPR035965">
    <property type="entry name" value="PAS-like_dom_sf"/>
</dbReference>
<dbReference type="InterPro" id="IPR003594">
    <property type="entry name" value="HATPase_dom"/>
</dbReference>
<dbReference type="EC" id="2.7.13.3" evidence="4"/>
<keyword evidence="8 16" id="KW-0418">Kinase</keyword>
<feature type="domain" description="Histidine kinase" evidence="14">
    <location>
        <begin position="814"/>
        <end position="1026"/>
    </location>
</feature>
<comment type="catalytic activity">
    <reaction evidence="1">
        <text>ATP + protein L-histidine = ADP + protein N-phospho-L-histidine.</text>
        <dbReference type="EC" id="2.7.13.3"/>
    </reaction>
</comment>
<feature type="transmembrane region" description="Helical" evidence="13">
    <location>
        <begin position="38"/>
        <end position="56"/>
    </location>
</feature>
<feature type="transmembrane region" description="Helical" evidence="13">
    <location>
        <begin position="115"/>
        <end position="132"/>
    </location>
</feature>
<dbReference type="SUPFAM" id="SSF55874">
    <property type="entry name" value="ATPase domain of HSP90 chaperone/DNA topoisomerase II/histidine kinase"/>
    <property type="match status" value="1"/>
</dbReference>
<dbReference type="GO" id="GO:0005886">
    <property type="term" value="C:plasma membrane"/>
    <property type="evidence" value="ECO:0007669"/>
    <property type="project" value="TreeGrafter"/>
</dbReference>
<feature type="transmembrane region" description="Helical" evidence="13">
    <location>
        <begin position="347"/>
        <end position="369"/>
    </location>
</feature>
<dbReference type="Pfam" id="PF00072">
    <property type="entry name" value="Response_reg"/>
    <property type="match status" value="1"/>
</dbReference>
<feature type="transmembrane region" description="Helical" evidence="13">
    <location>
        <begin position="465"/>
        <end position="483"/>
    </location>
</feature>
<keyword evidence="12" id="KW-0175">Coiled coil</keyword>
<dbReference type="InterPro" id="IPR011006">
    <property type="entry name" value="CheY-like_superfamily"/>
</dbReference>
<dbReference type="Gene3D" id="3.40.50.2300">
    <property type="match status" value="1"/>
</dbReference>
<name>A0A1W9HQT3_9HYPH</name>
<feature type="transmembrane region" description="Helical" evidence="13">
    <location>
        <begin position="413"/>
        <end position="432"/>
    </location>
</feature>
<evidence type="ECO:0000256" key="12">
    <source>
        <dbReference type="SAM" id="Coils"/>
    </source>
</evidence>
<protein>
    <recommendedName>
        <fullName evidence="4">histidine kinase</fullName>
        <ecNumber evidence="4">2.7.13.3</ecNumber>
    </recommendedName>
</protein>
<dbReference type="GO" id="GO:0009927">
    <property type="term" value="F:histidine phosphotransfer kinase activity"/>
    <property type="evidence" value="ECO:0007669"/>
    <property type="project" value="TreeGrafter"/>
</dbReference>
<dbReference type="SUPFAM" id="SSF47384">
    <property type="entry name" value="Homodimeric domain of signal transducing histidine kinase"/>
    <property type="match status" value="1"/>
</dbReference>
<evidence type="ECO:0000259" key="15">
    <source>
        <dbReference type="PROSITE" id="PS50110"/>
    </source>
</evidence>
<evidence type="ECO:0000256" key="13">
    <source>
        <dbReference type="SAM" id="Phobius"/>
    </source>
</evidence>
<dbReference type="PANTHER" id="PTHR43047">
    <property type="entry name" value="TWO-COMPONENT HISTIDINE PROTEIN KINASE"/>
    <property type="match status" value="1"/>
</dbReference>
<evidence type="ECO:0000256" key="8">
    <source>
        <dbReference type="ARBA" id="ARBA00022777"/>
    </source>
</evidence>
<reference evidence="16 17" key="1">
    <citation type="journal article" date="2017" name="Water Res.">
        <title>Comammox in drinking water systems.</title>
        <authorList>
            <person name="Wang Y."/>
            <person name="Ma L."/>
            <person name="Mao Y."/>
            <person name="Jiang X."/>
            <person name="Xia Y."/>
            <person name="Yu K."/>
            <person name="Li B."/>
            <person name="Zhang T."/>
        </authorList>
    </citation>
    <scope>NUCLEOTIDE SEQUENCE [LARGE SCALE GENOMIC DNA]</scope>
    <source>
        <strain evidence="16">SG_bin8</strain>
    </source>
</reference>
<evidence type="ECO:0000256" key="5">
    <source>
        <dbReference type="ARBA" id="ARBA00022553"/>
    </source>
</evidence>
<dbReference type="SUPFAM" id="SSF55785">
    <property type="entry name" value="PYP-like sensor domain (PAS domain)"/>
    <property type="match status" value="1"/>
</dbReference>
<dbReference type="SMART" id="SM00387">
    <property type="entry name" value="HATPase_c"/>
    <property type="match status" value="1"/>
</dbReference>
<dbReference type="Pfam" id="PF12860">
    <property type="entry name" value="PAS_7"/>
    <property type="match status" value="1"/>
</dbReference>
<keyword evidence="10 13" id="KW-0472">Membrane</keyword>
<dbReference type="FunFam" id="3.30.565.10:FF:000049">
    <property type="entry name" value="Two-component sensor histidine kinase"/>
    <property type="match status" value="1"/>
</dbReference>
<dbReference type="InterPro" id="IPR038377">
    <property type="entry name" value="Na/Glc_symporter_sf"/>
</dbReference>
<feature type="transmembrane region" description="Helical" evidence="13">
    <location>
        <begin position="320"/>
        <end position="340"/>
    </location>
</feature>
<dbReference type="NCBIfam" id="NF041832">
    <property type="entry name" value="near_NosP_CTERM"/>
    <property type="match status" value="1"/>
</dbReference>
<feature type="transmembrane region" description="Helical" evidence="13">
    <location>
        <begin position="284"/>
        <end position="308"/>
    </location>
</feature>
<dbReference type="PRINTS" id="PR00344">
    <property type="entry name" value="BCTRLSENSOR"/>
</dbReference>
<dbReference type="EMBL" id="LWDL01000031">
    <property type="protein sequence ID" value="OQW49601.1"/>
    <property type="molecule type" value="Genomic_DNA"/>
</dbReference>
<evidence type="ECO:0000256" key="1">
    <source>
        <dbReference type="ARBA" id="ARBA00000085"/>
    </source>
</evidence>
<evidence type="ECO:0000256" key="4">
    <source>
        <dbReference type="ARBA" id="ARBA00012438"/>
    </source>
</evidence>
<evidence type="ECO:0000256" key="7">
    <source>
        <dbReference type="ARBA" id="ARBA00022692"/>
    </source>
</evidence>
<feature type="transmembrane region" description="Helical" evidence="13">
    <location>
        <begin position="152"/>
        <end position="178"/>
    </location>
</feature>
<keyword evidence="5 11" id="KW-0597">Phosphoprotein</keyword>
<accession>A0A1W9HQT3</accession>
<evidence type="ECO:0000313" key="16">
    <source>
        <dbReference type="EMBL" id="OQW49601.1"/>
    </source>
</evidence>
<dbReference type="FunFam" id="1.10.287.130:FF:000063">
    <property type="entry name" value="Hybrid sensor histidine kinase/response regulator"/>
    <property type="match status" value="1"/>
</dbReference>
<dbReference type="InterPro" id="IPR036890">
    <property type="entry name" value="HATPase_C_sf"/>
</dbReference>
<evidence type="ECO:0000256" key="3">
    <source>
        <dbReference type="ARBA" id="ARBA00006434"/>
    </source>
</evidence>
<evidence type="ECO:0000256" key="6">
    <source>
        <dbReference type="ARBA" id="ARBA00022679"/>
    </source>
</evidence>
<dbReference type="InterPro" id="IPR036097">
    <property type="entry name" value="HisK_dim/P_sf"/>
</dbReference>
<dbReference type="InterPro" id="IPR003661">
    <property type="entry name" value="HisK_dim/P_dom"/>
</dbReference>
<sequence length="1171" mass="126088">MLFGWAVVVIALAYIGALFAVAGWAEKHGATYLARHRPTIYALALGVYCTSWTFYGSVGMATTRGFDFLAIYLGPILLFAVTPGLLRRVVALSKTQKITSLADFLAARYGKNQRVAVVATIIIVVGVLPYIALQLKAISTSITALLGGEGTIAYVTAPLVGDLPLLVALSLALFSILFGTRTLHQSERQYGLMFAIAVESVVKLAAFLVVGGYIVFVLYDGPGDLLEAAAITPGALAPFSRDIDGGQWITLTGLSFVAALLLPRMFHMAVIESDTADDVRRATWLFPLYLVAINLFVPFIAIAGLTAFAGQTFDADMLVLALPLSGGASAVSIIAFIGGLSSATAMVIIANVAISVMIANEIVTPLLLFRRQKSQVGEADMGRTVLLARRIGILVVLMLAYAYQKFAVSDQHLAAIGLLSFTAIVQLAPAFFGGLIWPGASAAGALCGLIAGSLMWAYTLLLPSFAASGLISSTFLTLGPWDIGWLKPQGLLHVGLDPLTHGVFWSLLVNLIGYVAGSLFFQPKDIEASQAKTFIAPPNSSPSTRLRIWRTAITVRDLEETVSRYLGAARTQASLQGFAQAHRVDLQPGMEADIELLRHCEYLLASAIGAASARLVLALLLRRRNVSAKAALRLLDDASAALQYNRDLLHTALDEVNQGIAVFDRDLRLITWNRRFDALLELPTNLISIGTSVQDIITYLANRGEFGAGSADELVATRLAAFLATGKTQRRPFLALGLILEIRTARLPGSGYVSTFSDVTQQVQAAENLERVNASLEIRVRERTDQLMRLNDELARARATADDANLGKTKFLAAAGHDILQPLNAARLYISALLERDASSEHNRLVSNVDQSLEAVEEIIGALLDISRLDTGALKTEITSFPLGELMRQIDIEFVPTARDRGLDLVVLSTELWVTSDRRLLRRLLQNLVSNALKYTREGRVLVGCRRRGAHLDVQVWDSGLGIPEHKQEVIFREFERLDQGARMARGLGLGLSIVERIGKVLDHPIMLRSWPGKGSMFSVSLPRTVARAVPASARADPTSANAFAGIKVACIDNDVTILDGMSVLLSGWGCTVVTGQTSGEVMESYAAKNAEPAIVLVDYHLDRASGIDAIADLRRHFGARLPAALVTADRSPTLRAEAASSSIAIINKPVRPGALRALVAQLHAQRTAAE</sequence>
<dbReference type="Gene3D" id="3.30.450.20">
    <property type="entry name" value="PAS domain"/>
    <property type="match status" value="1"/>
</dbReference>
<evidence type="ECO:0000256" key="2">
    <source>
        <dbReference type="ARBA" id="ARBA00004141"/>
    </source>
</evidence>
<dbReference type="GO" id="GO:0000155">
    <property type="term" value="F:phosphorelay sensor kinase activity"/>
    <property type="evidence" value="ECO:0007669"/>
    <property type="project" value="InterPro"/>
</dbReference>
<dbReference type="PROSITE" id="PS50283">
    <property type="entry name" value="NA_SOLUT_SYMP_3"/>
    <property type="match status" value="1"/>
</dbReference>
<evidence type="ECO:0000256" key="9">
    <source>
        <dbReference type="ARBA" id="ARBA00022989"/>
    </source>
</evidence>
<dbReference type="SUPFAM" id="SSF52172">
    <property type="entry name" value="CheY-like"/>
    <property type="match status" value="1"/>
</dbReference>
<dbReference type="Pfam" id="PF02518">
    <property type="entry name" value="HATPase_c"/>
    <property type="match status" value="1"/>
</dbReference>
<feature type="transmembrane region" description="Helical" evidence="13">
    <location>
        <begin position="6"/>
        <end position="26"/>
    </location>
</feature>
<dbReference type="Gene3D" id="3.30.565.10">
    <property type="entry name" value="Histidine kinase-like ATPase, C-terminal domain"/>
    <property type="match status" value="1"/>
</dbReference>
<dbReference type="SMART" id="SM00388">
    <property type="entry name" value="HisKA"/>
    <property type="match status" value="1"/>
</dbReference>
<keyword evidence="7 13" id="KW-0812">Transmembrane</keyword>
<dbReference type="STRING" id="1827387.A4S15_02420"/>
<dbReference type="Gene3D" id="1.10.287.130">
    <property type="match status" value="1"/>
</dbReference>
<dbReference type="Gene3D" id="1.20.1730.10">
    <property type="entry name" value="Sodium/glucose cotransporter"/>
    <property type="match status" value="1"/>
</dbReference>
<comment type="similarity">
    <text evidence="3">Belongs to the sodium:solute symporter (SSF) (TC 2.A.21) family.</text>
</comment>
<dbReference type="PROSITE" id="PS50110">
    <property type="entry name" value="RESPONSE_REGULATORY"/>
    <property type="match status" value="1"/>
</dbReference>